<keyword evidence="5" id="KW-0732">Signal</keyword>
<dbReference type="PANTHER" id="PTHR40394:SF2">
    <property type="entry name" value="QUINOL:CYTOCHROME C OXIDOREDUCTASE MEMBRANE PROTEIN"/>
    <property type="match status" value="1"/>
</dbReference>
<dbReference type="PROSITE" id="PS51257">
    <property type="entry name" value="PROKAR_LIPOPROTEIN"/>
    <property type="match status" value="1"/>
</dbReference>
<evidence type="ECO:0000259" key="6">
    <source>
        <dbReference type="PROSITE" id="PS51007"/>
    </source>
</evidence>
<dbReference type="GO" id="GO:0046872">
    <property type="term" value="F:metal ion binding"/>
    <property type="evidence" value="ECO:0007669"/>
    <property type="project" value="UniProtKB-KW"/>
</dbReference>
<keyword evidence="3 4" id="KW-0408">Iron</keyword>
<evidence type="ECO:0000256" key="4">
    <source>
        <dbReference type="PROSITE-ProRule" id="PRU00433"/>
    </source>
</evidence>
<dbReference type="PROSITE" id="PS51007">
    <property type="entry name" value="CYTC"/>
    <property type="match status" value="1"/>
</dbReference>
<keyword evidence="2 4" id="KW-0479">Metal-binding</keyword>
<proteinExistence type="predicted"/>
<dbReference type="InterPro" id="IPR009056">
    <property type="entry name" value="Cyt_c-like_dom"/>
</dbReference>
<dbReference type="PANTHER" id="PTHR40394">
    <property type="entry name" value="LIPOPROTEIN-RELATED"/>
    <property type="match status" value="1"/>
</dbReference>
<sequence>MKRAAITIGMVFATLALAGCKQDMDEQPKLLPLSGAAAFDKGQAARPLPEGTVARNEAVDPAEAMAAPTVDAALVQRGRERYEIFCSPCHGFSGYGDGMIVKRGFPAPPSFHSERLRQTPASHVVDVIANGYGVMYSYGDRVAPRDRWAIAAYVRALQLSQAGEPQPEAMP</sequence>
<feature type="chain" id="PRO_5011548644" evidence="5">
    <location>
        <begin position="19"/>
        <end position="171"/>
    </location>
</feature>
<feature type="domain" description="Cytochrome c" evidence="6">
    <location>
        <begin position="73"/>
        <end position="158"/>
    </location>
</feature>
<evidence type="ECO:0000256" key="5">
    <source>
        <dbReference type="SAM" id="SignalP"/>
    </source>
</evidence>
<organism evidence="7 8">
    <name type="scientific">Faunimonas pinastri</name>
    <dbReference type="NCBI Taxonomy" id="1855383"/>
    <lineage>
        <taxon>Bacteria</taxon>
        <taxon>Pseudomonadati</taxon>
        <taxon>Pseudomonadota</taxon>
        <taxon>Alphaproteobacteria</taxon>
        <taxon>Hyphomicrobiales</taxon>
        <taxon>Afifellaceae</taxon>
        <taxon>Faunimonas</taxon>
    </lineage>
</organism>
<dbReference type="STRING" id="1855383.SAMN05216548_11214"/>
<evidence type="ECO:0000313" key="8">
    <source>
        <dbReference type="Proteomes" id="UP000199647"/>
    </source>
</evidence>
<dbReference type="Pfam" id="PF13442">
    <property type="entry name" value="Cytochrome_CBB3"/>
    <property type="match status" value="1"/>
</dbReference>
<evidence type="ECO:0000256" key="2">
    <source>
        <dbReference type="ARBA" id="ARBA00022723"/>
    </source>
</evidence>
<dbReference type="InterPro" id="IPR036909">
    <property type="entry name" value="Cyt_c-like_dom_sf"/>
</dbReference>
<keyword evidence="8" id="KW-1185">Reference proteome</keyword>
<name>A0A1H9LV22_9HYPH</name>
<dbReference type="GO" id="GO:0020037">
    <property type="term" value="F:heme binding"/>
    <property type="evidence" value="ECO:0007669"/>
    <property type="project" value="InterPro"/>
</dbReference>
<evidence type="ECO:0000256" key="1">
    <source>
        <dbReference type="ARBA" id="ARBA00022617"/>
    </source>
</evidence>
<evidence type="ECO:0000313" key="7">
    <source>
        <dbReference type="EMBL" id="SER14703.1"/>
    </source>
</evidence>
<dbReference type="RefSeq" id="WP_177176878.1">
    <property type="nucleotide sequence ID" value="NZ_FOFG01000012.1"/>
</dbReference>
<dbReference type="Gene3D" id="1.10.760.10">
    <property type="entry name" value="Cytochrome c-like domain"/>
    <property type="match status" value="1"/>
</dbReference>
<dbReference type="SUPFAM" id="SSF46626">
    <property type="entry name" value="Cytochrome c"/>
    <property type="match status" value="1"/>
</dbReference>
<feature type="signal peptide" evidence="5">
    <location>
        <begin position="1"/>
        <end position="18"/>
    </location>
</feature>
<gene>
    <name evidence="7" type="ORF">SAMN05216548_11214</name>
</gene>
<accession>A0A1H9LV22</accession>
<reference evidence="7 8" key="1">
    <citation type="submission" date="2016-10" db="EMBL/GenBank/DDBJ databases">
        <authorList>
            <person name="de Groot N.N."/>
        </authorList>
    </citation>
    <scope>NUCLEOTIDE SEQUENCE [LARGE SCALE GENOMIC DNA]</scope>
    <source>
        <strain evidence="7 8">A52C2</strain>
    </source>
</reference>
<keyword evidence="1 4" id="KW-0349">Heme</keyword>
<evidence type="ECO:0000256" key="3">
    <source>
        <dbReference type="ARBA" id="ARBA00023004"/>
    </source>
</evidence>
<dbReference type="GO" id="GO:0009055">
    <property type="term" value="F:electron transfer activity"/>
    <property type="evidence" value="ECO:0007669"/>
    <property type="project" value="InterPro"/>
</dbReference>
<dbReference type="EMBL" id="FOFG01000012">
    <property type="protein sequence ID" value="SER14703.1"/>
    <property type="molecule type" value="Genomic_DNA"/>
</dbReference>
<dbReference type="Proteomes" id="UP000199647">
    <property type="component" value="Unassembled WGS sequence"/>
</dbReference>
<protein>
    <submittedName>
        <fullName evidence="7">Cytochrome C oxidase, cbb3-type, subunit III</fullName>
    </submittedName>
</protein>
<dbReference type="AlphaFoldDB" id="A0A1H9LV22"/>